<dbReference type="EC" id="3.7.1.13" evidence="2"/>
<keyword evidence="3" id="KW-1185">Reference proteome</keyword>
<dbReference type="Gene3D" id="3.40.50.1820">
    <property type="entry name" value="alpha/beta hydrolase"/>
    <property type="match status" value="1"/>
</dbReference>
<dbReference type="GO" id="GO:0018768">
    <property type="term" value="F:2-hydroxy-6-oxo-6-(2'-aminophenyl)hexa-2,4-dienoate hydrolase activity"/>
    <property type="evidence" value="ECO:0007669"/>
    <property type="project" value="UniProtKB-EC"/>
</dbReference>
<dbReference type="Proteomes" id="UP000315003">
    <property type="component" value="Chromosome"/>
</dbReference>
<dbReference type="InterPro" id="IPR000073">
    <property type="entry name" value="AB_hydrolase_1"/>
</dbReference>
<accession>A0A517T332</accession>
<name>A0A517T332_9BACT</name>
<proteinExistence type="predicted"/>
<dbReference type="AlphaFoldDB" id="A0A517T332"/>
<feature type="domain" description="AB hydrolase-1" evidence="1">
    <location>
        <begin position="8"/>
        <end position="232"/>
    </location>
</feature>
<organism evidence="2 3">
    <name type="scientific">Stieleria bergensis</name>
    <dbReference type="NCBI Taxonomy" id="2528025"/>
    <lineage>
        <taxon>Bacteria</taxon>
        <taxon>Pseudomonadati</taxon>
        <taxon>Planctomycetota</taxon>
        <taxon>Planctomycetia</taxon>
        <taxon>Pirellulales</taxon>
        <taxon>Pirellulaceae</taxon>
        <taxon>Stieleria</taxon>
    </lineage>
</organism>
<dbReference type="InterPro" id="IPR029058">
    <property type="entry name" value="AB_hydrolase_fold"/>
</dbReference>
<dbReference type="PANTHER" id="PTHR43689:SF8">
    <property type="entry name" value="ALPHA_BETA-HYDROLASES SUPERFAMILY PROTEIN"/>
    <property type="match status" value="1"/>
</dbReference>
<dbReference type="PANTHER" id="PTHR43689">
    <property type="entry name" value="HYDROLASE"/>
    <property type="match status" value="1"/>
</dbReference>
<evidence type="ECO:0000313" key="2">
    <source>
        <dbReference type="EMBL" id="QDT62780.1"/>
    </source>
</evidence>
<gene>
    <name evidence="2" type="primary">carC_2</name>
    <name evidence="2" type="ORF">SV7mr_53310</name>
</gene>
<keyword evidence="2" id="KW-0378">Hydrolase</keyword>
<reference evidence="2 3" key="1">
    <citation type="submission" date="2019-02" db="EMBL/GenBank/DDBJ databases">
        <title>Deep-cultivation of Planctomycetes and their phenomic and genomic characterization uncovers novel biology.</title>
        <authorList>
            <person name="Wiegand S."/>
            <person name="Jogler M."/>
            <person name="Boedeker C."/>
            <person name="Pinto D."/>
            <person name="Vollmers J."/>
            <person name="Rivas-Marin E."/>
            <person name="Kohn T."/>
            <person name="Peeters S.H."/>
            <person name="Heuer A."/>
            <person name="Rast P."/>
            <person name="Oberbeckmann S."/>
            <person name="Bunk B."/>
            <person name="Jeske O."/>
            <person name="Meyerdierks A."/>
            <person name="Storesund J.E."/>
            <person name="Kallscheuer N."/>
            <person name="Luecker S."/>
            <person name="Lage O.M."/>
            <person name="Pohl T."/>
            <person name="Merkel B.J."/>
            <person name="Hornburger P."/>
            <person name="Mueller R.-W."/>
            <person name="Bruemmer F."/>
            <person name="Labrenz M."/>
            <person name="Spormann A.M."/>
            <person name="Op den Camp H."/>
            <person name="Overmann J."/>
            <person name="Amann R."/>
            <person name="Jetten M.S.M."/>
            <person name="Mascher T."/>
            <person name="Medema M.H."/>
            <person name="Devos D.P."/>
            <person name="Kaster A.-K."/>
            <person name="Ovreas L."/>
            <person name="Rohde M."/>
            <person name="Galperin M.Y."/>
            <person name="Jogler C."/>
        </authorList>
    </citation>
    <scope>NUCLEOTIDE SEQUENCE [LARGE SCALE GENOMIC DNA]</scope>
    <source>
        <strain evidence="2 3">SV_7m_r</strain>
    </source>
</reference>
<sequence length="247" mass="27817">MGSGENCVLFLHGLFGTPEHWRCVMERLSDDYRVVAPQLPIDPMPGRRESGINEIRDLSEYVAELIEHLGLGPLVLCGNSLGGLISIDLCAQHPSLAKGLILAGSAGLFERSPIGGSRPRPSRKFIRDTVSGIVHRQELVTDELVDDWYTSVMDRDYVRFILRMSRATRDRTVEKELEHLDLPTMIVWGSEDQITPVSTAYDFRERIRGSRLEFIDECGHAPNWECPEQFAELTAGFLPECFADSKK</sequence>
<protein>
    <submittedName>
        <fullName evidence="2">2-hydroxy-6-oxo-6-(2'-aminophenyl)hexa-2, 4-dienoic acid hydrolase</fullName>
        <ecNumber evidence="2">3.7.1.13</ecNumber>
    </submittedName>
</protein>
<evidence type="ECO:0000313" key="3">
    <source>
        <dbReference type="Proteomes" id="UP000315003"/>
    </source>
</evidence>
<dbReference type="PRINTS" id="PR00111">
    <property type="entry name" value="ABHYDROLASE"/>
</dbReference>
<dbReference type="SUPFAM" id="SSF53474">
    <property type="entry name" value="alpha/beta-Hydrolases"/>
    <property type="match status" value="1"/>
</dbReference>
<dbReference type="EMBL" id="CP036272">
    <property type="protein sequence ID" value="QDT62780.1"/>
    <property type="molecule type" value="Genomic_DNA"/>
</dbReference>
<dbReference type="Pfam" id="PF12697">
    <property type="entry name" value="Abhydrolase_6"/>
    <property type="match status" value="1"/>
</dbReference>
<evidence type="ECO:0000259" key="1">
    <source>
        <dbReference type="Pfam" id="PF12697"/>
    </source>
</evidence>